<reference evidence="1" key="1">
    <citation type="submission" date="2019-03" db="EMBL/GenBank/DDBJ databases">
        <title>Lake Tanganyika Metagenome-Assembled Genomes (MAGs).</title>
        <authorList>
            <person name="Tran P."/>
        </authorList>
    </citation>
    <scope>NUCLEOTIDE SEQUENCE</scope>
    <source>
        <strain evidence="1">K_DeepCast_150m_m2_040</strain>
    </source>
</reference>
<accession>A0A937XJJ3</accession>
<comment type="caution">
    <text evidence="1">The sequence shown here is derived from an EMBL/GenBank/DDBJ whole genome shotgun (WGS) entry which is preliminary data.</text>
</comment>
<dbReference type="Proteomes" id="UP000779900">
    <property type="component" value="Unassembled WGS sequence"/>
</dbReference>
<dbReference type="EMBL" id="VGIR01000096">
    <property type="protein sequence ID" value="MBM3332514.1"/>
    <property type="molecule type" value="Genomic_DNA"/>
</dbReference>
<name>A0A937XJJ3_UNCW3</name>
<sequence>MLPLLLVSVLVTGGFEAGGHIGVTFPSSGLENTHDAAALFGISLSYATAAERLMLEYGYTGLQAKQTSPYRFDINRLSFGYGHEFAVGRPAAGTTSYWGFEASASAGLGLLSRAVGSAREAGRSPFGIVGLGFFQRQGHSRLSLGLDNFLFGESRPAGSSRTVSVTYLIGIKGGVAYVF</sequence>
<proteinExistence type="predicted"/>
<organism evidence="1 2">
    <name type="scientific">candidate division WOR-3 bacterium</name>
    <dbReference type="NCBI Taxonomy" id="2052148"/>
    <lineage>
        <taxon>Bacteria</taxon>
        <taxon>Bacteria division WOR-3</taxon>
    </lineage>
</organism>
<evidence type="ECO:0000313" key="2">
    <source>
        <dbReference type="Proteomes" id="UP000779900"/>
    </source>
</evidence>
<evidence type="ECO:0000313" key="1">
    <source>
        <dbReference type="EMBL" id="MBM3332514.1"/>
    </source>
</evidence>
<protein>
    <submittedName>
        <fullName evidence="1">Uncharacterized protein</fullName>
    </submittedName>
</protein>
<gene>
    <name evidence="1" type="ORF">FJY68_11820</name>
</gene>
<dbReference type="AlphaFoldDB" id="A0A937XJJ3"/>